<reference evidence="2 3" key="1">
    <citation type="journal article" date="2015" name="Stand. Genomic Sci.">
        <title>Genomic Encyclopedia of Bacterial and Archaeal Type Strains, Phase III: the genomes of soil and plant-associated and newly described type strains.</title>
        <authorList>
            <person name="Whitman W.B."/>
            <person name="Woyke T."/>
            <person name="Klenk H.P."/>
            <person name="Zhou Y."/>
            <person name="Lilburn T.G."/>
            <person name="Beck B.J."/>
            <person name="De Vos P."/>
            <person name="Vandamme P."/>
            <person name="Eisen J.A."/>
            <person name="Garrity G."/>
            <person name="Hugenholtz P."/>
            <person name="Kyrpides N.C."/>
        </authorList>
    </citation>
    <scope>NUCLEOTIDE SEQUENCE [LARGE SCALE GENOMIC DNA]</scope>
    <source>
        <strain evidence="2 3">CGMCC 1.5364</strain>
    </source>
</reference>
<dbReference type="Gene3D" id="3.55.50.30">
    <property type="match status" value="1"/>
</dbReference>
<dbReference type="Gene3D" id="3.30.1370.120">
    <property type="match status" value="1"/>
</dbReference>
<evidence type="ECO:0000256" key="1">
    <source>
        <dbReference type="SAM" id="MobiDB-lite"/>
    </source>
</evidence>
<dbReference type="EMBL" id="VLKU01000004">
    <property type="protein sequence ID" value="TWI35147.1"/>
    <property type="molecule type" value="Genomic_DNA"/>
</dbReference>
<dbReference type="AlphaFoldDB" id="A0A562NSF5"/>
<sequence>MLGLWLLTGTSLAHGQVFEPVMPEVVNVLENPFPYEAKEVGVEAMLQDLTRKTQVPVIVSKPIGGKLTLSNQDGSVRDALNMMSDQGQGIWWFDGSAVHVEPPGSIVSQLIGLDGITVTQLRDQMRAVGLENEQFPLRADANAEMVRIVAPQGYVDAVAELITHMVESRNPETGGHMPRIIRGRSQLQ</sequence>
<dbReference type="Proteomes" id="UP000316225">
    <property type="component" value="Unassembled WGS sequence"/>
</dbReference>
<name>A0A562NSF5_9RHOB</name>
<comment type="caution">
    <text evidence="2">The sequence shown here is derived from an EMBL/GenBank/DDBJ whole genome shotgun (WGS) entry which is preliminary data.</text>
</comment>
<organism evidence="2 3">
    <name type="scientific">Paracoccus sulfuroxidans</name>
    <dbReference type="NCBI Taxonomy" id="384678"/>
    <lineage>
        <taxon>Bacteria</taxon>
        <taxon>Pseudomonadati</taxon>
        <taxon>Pseudomonadota</taxon>
        <taxon>Alphaproteobacteria</taxon>
        <taxon>Rhodobacterales</taxon>
        <taxon>Paracoccaceae</taxon>
        <taxon>Paracoccus</taxon>
    </lineage>
</organism>
<evidence type="ECO:0000313" key="2">
    <source>
        <dbReference type="EMBL" id="TWI35147.1"/>
    </source>
</evidence>
<protein>
    <submittedName>
        <fullName evidence="2">Type III secretion protein C</fullName>
    </submittedName>
</protein>
<gene>
    <name evidence="2" type="ORF">IQ24_01656</name>
</gene>
<accession>A0A562NSF5</accession>
<proteinExistence type="predicted"/>
<feature type="region of interest" description="Disordered" evidence="1">
    <location>
        <begin position="169"/>
        <end position="188"/>
    </location>
</feature>
<evidence type="ECO:0000313" key="3">
    <source>
        <dbReference type="Proteomes" id="UP000316225"/>
    </source>
</evidence>
<keyword evidence="3" id="KW-1185">Reference proteome</keyword>
<dbReference type="InterPro" id="IPR038591">
    <property type="entry name" value="NolW-like_sf"/>
</dbReference>